<dbReference type="InterPro" id="IPR011990">
    <property type="entry name" value="TPR-like_helical_dom_sf"/>
</dbReference>
<proteinExistence type="predicted"/>
<dbReference type="EMBL" id="BMRP01000002">
    <property type="protein sequence ID" value="GGU47361.1"/>
    <property type="molecule type" value="Genomic_DNA"/>
</dbReference>
<dbReference type="Proteomes" id="UP000654471">
    <property type="component" value="Unassembled WGS sequence"/>
</dbReference>
<dbReference type="SUPFAM" id="SSF48452">
    <property type="entry name" value="TPR-like"/>
    <property type="match status" value="1"/>
</dbReference>
<sequence>MNNTSILAECLRRLSWSPDRLAREINRVCGAGTISAKAPYNWLKGSCPRDDLPRVVSDILAERLGEPVPLHSLWPDKFPPTEAETVQGRLPGTPPTPFCSTCPVPSEQRRPAPPVIATGEQDLTIAAVDWLLNTDTPPPGQRRGEGIDAVVLSLISERINQFRLLDDDRGGSMLRDWAAQDLRWAMTLVDTCSYDQETGILLHRLVAELAQIVGWVAADLGDEAHGRHYLLHALRSARLAGDRALAAHIISCLSYLAMWHGRGEEALRLIQIARKGTDGQAPSPGQALLASRQARAHASLGDLEGCTRALEETAAIQEAMGDAQGTAEPLGHEPWAYWVTPAVLVGDAGRAWLEVGRPGRAAFDLARGLELFDGSQPRNRLLHQTSLAEARLLLGEVDGAAQAAGAALDLAGQVASARGRTRLAGLRRQLQRHDAADARRIVQRTDDVLGCARR</sequence>
<gene>
    <name evidence="1" type="ORF">GCM10010211_09050</name>
</gene>
<dbReference type="Gene3D" id="1.25.40.10">
    <property type="entry name" value="Tetratricopeptide repeat domain"/>
    <property type="match status" value="1"/>
</dbReference>
<evidence type="ECO:0000313" key="1">
    <source>
        <dbReference type="EMBL" id="GGU47361.1"/>
    </source>
</evidence>
<protein>
    <recommendedName>
        <fullName evidence="3">Transcriptional regulator</fullName>
    </recommendedName>
</protein>
<evidence type="ECO:0008006" key="3">
    <source>
        <dbReference type="Google" id="ProtNLM"/>
    </source>
</evidence>
<accession>A0ABQ2UQ14</accession>
<reference evidence="2" key="1">
    <citation type="journal article" date="2019" name="Int. J. Syst. Evol. Microbiol.">
        <title>The Global Catalogue of Microorganisms (GCM) 10K type strain sequencing project: providing services to taxonomists for standard genome sequencing and annotation.</title>
        <authorList>
            <consortium name="The Broad Institute Genomics Platform"/>
            <consortium name="The Broad Institute Genome Sequencing Center for Infectious Disease"/>
            <person name="Wu L."/>
            <person name="Ma J."/>
        </authorList>
    </citation>
    <scope>NUCLEOTIDE SEQUENCE [LARGE SCALE GENOMIC DNA]</scope>
    <source>
        <strain evidence="2">JCM 3399</strain>
    </source>
</reference>
<organism evidence="1 2">
    <name type="scientific">Streptomyces albospinus</name>
    <dbReference type="NCBI Taxonomy" id="285515"/>
    <lineage>
        <taxon>Bacteria</taxon>
        <taxon>Bacillati</taxon>
        <taxon>Actinomycetota</taxon>
        <taxon>Actinomycetes</taxon>
        <taxon>Kitasatosporales</taxon>
        <taxon>Streptomycetaceae</taxon>
        <taxon>Streptomyces</taxon>
    </lineage>
</organism>
<evidence type="ECO:0000313" key="2">
    <source>
        <dbReference type="Proteomes" id="UP000654471"/>
    </source>
</evidence>
<comment type="caution">
    <text evidence="1">The sequence shown here is derived from an EMBL/GenBank/DDBJ whole genome shotgun (WGS) entry which is preliminary data.</text>
</comment>
<keyword evidence="2" id="KW-1185">Reference proteome</keyword>
<name>A0ABQ2UQ14_9ACTN</name>